<evidence type="ECO:0000313" key="5">
    <source>
        <dbReference type="EMBL" id="SVD93398.1"/>
    </source>
</evidence>
<feature type="non-terminal residue" evidence="5">
    <location>
        <position position="198"/>
    </location>
</feature>
<dbReference type="GO" id="GO:0005737">
    <property type="term" value="C:cytoplasm"/>
    <property type="evidence" value="ECO:0007669"/>
    <property type="project" value="TreeGrafter"/>
</dbReference>
<keyword evidence="3" id="KW-0456">Lyase</keyword>
<reference evidence="5" key="1">
    <citation type="submission" date="2018-05" db="EMBL/GenBank/DDBJ databases">
        <authorList>
            <person name="Lanie J.A."/>
            <person name="Ng W.-L."/>
            <person name="Kazmierczak K.M."/>
            <person name="Andrzejewski T.M."/>
            <person name="Davidsen T.M."/>
            <person name="Wayne K.J."/>
            <person name="Tettelin H."/>
            <person name="Glass J.I."/>
            <person name="Rusch D."/>
            <person name="Podicherti R."/>
            <person name="Tsui H.-C.T."/>
            <person name="Winkler M.E."/>
        </authorList>
    </citation>
    <scope>NUCLEOTIDE SEQUENCE</scope>
</reference>
<sequence length="198" mass="21711">MKTKLYSGEPAVGVSLTFPSSHMVEILAHCGFDWVLLDCEHGSMTAETVETMIMASELAGIIPIIRPPASWSDELPRLLDRGAMGVQMPHIRTADDAKRAVEAVKYPPFGRRGMGASSIRSATFEMVIGRSNYIDWVNNETLVCIQIEDVEAVRNLDSILKVQEVDVFFVGPTDLSGSMGYLKDPGNPEVRKAVQDAL</sequence>
<dbReference type="AlphaFoldDB" id="A0A382ZFE9"/>
<evidence type="ECO:0000256" key="3">
    <source>
        <dbReference type="ARBA" id="ARBA00023239"/>
    </source>
</evidence>
<organism evidence="5">
    <name type="scientific">marine metagenome</name>
    <dbReference type="NCBI Taxonomy" id="408172"/>
    <lineage>
        <taxon>unclassified sequences</taxon>
        <taxon>metagenomes</taxon>
        <taxon>ecological metagenomes</taxon>
    </lineage>
</organism>
<dbReference type="PANTHER" id="PTHR30502:SF0">
    <property type="entry name" value="PHOSPHOENOLPYRUVATE CARBOXYLASE FAMILY PROTEIN"/>
    <property type="match status" value="1"/>
</dbReference>
<dbReference type="GO" id="GO:0016832">
    <property type="term" value="F:aldehyde-lyase activity"/>
    <property type="evidence" value="ECO:0007669"/>
    <property type="project" value="TreeGrafter"/>
</dbReference>
<gene>
    <name evidence="5" type="ORF">METZ01_LOCUS446252</name>
</gene>
<dbReference type="InterPro" id="IPR015813">
    <property type="entry name" value="Pyrv/PenolPyrv_kinase-like_dom"/>
</dbReference>
<evidence type="ECO:0000256" key="2">
    <source>
        <dbReference type="ARBA" id="ARBA00022723"/>
    </source>
</evidence>
<evidence type="ECO:0000256" key="1">
    <source>
        <dbReference type="ARBA" id="ARBA00005568"/>
    </source>
</evidence>
<name>A0A382ZFE9_9ZZZZ</name>
<dbReference type="SUPFAM" id="SSF51621">
    <property type="entry name" value="Phosphoenolpyruvate/pyruvate domain"/>
    <property type="match status" value="1"/>
</dbReference>
<dbReference type="GO" id="GO:0046872">
    <property type="term" value="F:metal ion binding"/>
    <property type="evidence" value="ECO:0007669"/>
    <property type="project" value="UniProtKB-KW"/>
</dbReference>
<dbReference type="InterPro" id="IPR050251">
    <property type="entry name" value="HpcH-HpaI_aldolase"/>
</dbReference>
<dbReference type="EMBL" id="UINC01182922">
    <property type="protein sequence ID" value="SVD93398.1"/>
    <property type="molecule type" value="Genomic_DNA"/>
</dbReference>
<feature type="domain" description="HpcH/HpaI aldolase/citrate lyase" evidence="4">
    <location>
        <begin position="21"/>
        <end position="196"/>
    </location>
</feature>
<keyword evidence="2" id="KW-0479">Metal-binding</keyword>
<proteinExistence type="inferred from homology"/>
<dbReference type="InterPro" id="IPR005000">
    <property type="entry name" value="Aldolase/citrate-lyase_domain"/>
</dbReference>
<protein>
    <recommendedName>
        <fullName evidence="4">HpcH/HpaI aldolase/citrate lyase domain-containing protein</fullName>
    </recommendedName>
</protein>
<dbReference type="PANTHER" id="PTHR30502">
    <property type="entry name" value="2-KETO-3-DEOXY-L-RHAMNONATE ALDOLASE"/>
    <property type="match status" value="1"/>
</dbReference>
<dbReference type="Gene3D" id="3.20.20.60">
    <property type="entry name" value="Phosphoenolpyruvate-binding domains"/>
    <property type="match status" value="1"/>
</dbReference>
<accession>A0A382ZFE9</accession>
<dbReference type="InterPro" id="IPR040442">
    <property type="entry name" value="Pyrv_kinase-like_dom_sf"/>
</dbReference>
<comment type="similarity">
    <text evidence="1">Belongs to the HpcH/HpaI aldolase family.</text>
</comment>
<dbReference type="Pfam" id="PF03328">
    <property type="entry name" value="HpcH_HpaI"/>
    <property type="match status" value="1"/>
</dbReference>
<evidence type="ECO:0000259" key="4">
    <source>
        <dbReference type="Pfam" id="PF03328"/>
    </source>
</evidence>